<evidence type="ECO:0000256" key="3">
    <source>
        <dbReference type="ARBA" id="ARBA00022723"/>
    </source>
</evidence>
<evidence type="ECO:0000256" key="6">
    <source>
        <dbReference type="SAM" id="MobiDB-lite"/>
    </source>
</evidence>
<feature type="domain" description="Metallo-beta-lactamase" evidence="7">
    <location>
        <begin position="34"/>
        <end position="230"/>
    </location>
</feature>
<comment type="caution">
    <text evidence="8">The sequence shown here is derived from an EMBL/GenBank/DDBJ whole genome shotgun (WGS) entry which is preliminary data.</text>
</comment>
<dbReference type="CDD" id="cd07729">
    <property type="entry name" value="AHL_lactonase_MBL-fold"/>
    <property type="match status" value="1"/>
</dbReference>
<dbReference type="Pfam" id="PF00753">
    <property type="entry name" value="Lactamase_B"/>
    <property type="match status" value="1"/>
</dbReference>
<proteinExistence type="inferred from homology"/>
<dbReference type="GO" id="GO:0016787">
    <property type="term" value="F:hydrolase activity"/>
    <property type="evidence" value="ECO:0007669"/>
    <property type="project" value="UniProtKB-KW"/>
</dbReference>
<dbReference type="RefSeq" id="WP_123224751.1">
    <property type="nucleotide sequence ID" value="NZ_RJSF01000046.1"/>
</dbReference>
<evidence type="ECO:0000256" key="1">
    <source>
        <dbReference type="ARBA" id="ARBA00001947"/>
    </source>
</evidence>
<dbReference type="GO" id="GO:0046872">
    <property type="term" value="F:metal ion binding"/>
    <property type="evidence" value="ECO:0007669"/>
    <property type="project" value="UniProtKB-KW"/>
</dbReference>
<comment type="similarity">
    <text evidence="2">Belongs to the metallo-beta-lactamase superfamily.</text>
</comment>
<dbReference type="InterPro" id="IPR051013">
    <property type="entry name" value="MBL_superfamily_lactonases"/>
</dbReference>
<evidence type="ECO:0000256" key="5">
    <source>
        <dbReference type="ARBA" id="ARBA00022833"/>
    </source>
</evidence>
<protein>
    <submittedName>
        <fullName evidence="8">N-acyl homoserine lactonase family protein</fullName>
    </submittedName>
</protein>
<keyword evidence="5" id="KW-0862">Zinc</keyword>
<reference evidence="8 9" key="1">
    <citation type="submission" date="2018-11" db="EMBL/GenBank/DDBJ databases">
        <authorList>
            <person name="Li F."/>
        </authorList>
    </citation>
    <scope>NUCLEOTIDE SEQUENCE [LARGE SCALE GENOMIC DNA]</scope>
    <source>
        <strain evidence="8 9">Gsoil 818</strain>
    </source>
</reference>
<dbReference type="PANTHER" id="PTHR42978">
    <property type="entry name" value="QUORUM-QUENCHING LACTONASE YTNP-RELATED-RELATED"/>
    <property type="match status" value="1"/>
</dbReference>
<dbReference type="EMBL" id="RJSF01000046">
    <property type="protein sequence ID" value="RNM12170.1"/>
    <property type="molecule type" value="Genomic_DNA"/>
</dbReference>
<feature type="region of interest" description="Disordered" evidence="6">
    <location>
        <begin position="234"/>
        <end position="270"/>
    </location>
</feature>
<sequence length="270" mass="29461">MIPTYSVHTLRVGSIRVEKSAAVQGGGSELIDVPIWVAAIEGYGSKILVDTGLRDADKWSSGAPHSLDPGETLHARLADLGWRTRDIDIVINSHLHYDHSENNLDLADAQFFVSRAEWDFAHDPSSNQVGLYDVEWTSDVLSFLQYTLIQVDDYDVLPGLRVIRTPGHTPGHQSVLVNTDEGILCVAGDAACLMENLTVPAAPGLNVSAKTSLESIARICGQSDRILMNHDPSLSQFQNQDFPKTPDGVTADGPSEEPSIQRVPRRVIDD</sequence>
<keyword evidence="9" id="KW-1185">Reference proteome</keyword>
<dbReference type="Proteomes" id="UP000279994">
    <property type="component" value="Unassembled WGS sequence"/>
</dbReference>
<dbReference type="Gene3D" id="3.60.15.10">
    <property type="entry name" value="Ribonuclease Z/Hydroxyacylglutathione hydrolase-like"/>
    <property type="match status" value="1"/>
</dbReference>
<keyword evidence="4" id="KW-0378">Hydrolase</keyword>
<accession>A0A3N0GJE7</accession>
<name>A0A3N0GJE7_9ACTN</name>
<evidence type="ECO:0000259" key="7">
    <source>
        <dbReference type="SMART" id="SM00849"/>
    </source>
</evidence>
<dbReference type="InterPro" id="IPR036866">
    <property type="entry name" value="RibonucZ/Hydroxyglut_hydro"/>
</dbReference>
<gene>
    <name evidence="8" type="ORF">EFL26_20410</name>
</gene>
<evidence type="ECO:0000256" key="4">
    <source>
        <dbReference type="ARBA" id="ARBA00022801"/>
    </source>
</evidence>
<comment type="cofactor">
    <cofactor evidence="1">
        <name>Zn(2+)</name>
        <dbReference type="ChEBI" id="CHEBI:29105"/>
    </cofactor>
</comment>
<evidence type="ECO:0000256" key="2">
    <source>
        <dbReference type="ARBA" id="ARBA00007749"/>
    </source>
</evidence>
<dbReference type="SUPFAM" id="SSF56281">
    <property type="entry name" value="Metallo-hydrolase/oxidoreductase"/>
    <property type="match status" value="1"/>
</dbReference>
<dbReference type="PANTHER" id="PTHR42978:SF7">
    <property type="entry name" value="METALLO-HYDROLASE RV2300C-RELATED"/>
    <property type="match status" value="1"/>
</dbReference>
<organism evidence="8 9">
    <name type="scientific">Nocardioides pocheonensis</name>
    <dbReference type="NCBI Taxonomy" id="661485"/>
    <lineage>
        <taxon>Bacteria</taxon>
        <taxon>Bacillati</taxon>
        <taxon>Actinomycetota</taxon>
        <taxon>Actinomycetes</taxon>
        <taxon>Propionibacteriales</taxon>
        <taxon>Nocardioidaceae</taxon>
        <taxon>Nocardioides</taxon>
    </lineage>
</organism>
<dbReference type="AlphaFoldDB" id="A0A3N0GJE7"/>
<evidence type="ECO:0000313" key="9">
    <source>
        <dbReference type="Proteomes" id="UP000279994"/>
    </source>
</evidence>
<keyword evidence="3" id="KW-0479">Metal-binding</keyword>
<evidence type="ECO:0000313" key="8">
    <source>
        <dbReference type="EMBL" id="RNM12170.1"/>
    </source>
</evidence>
<dbReference type="OrthoDB" id="3196337at2"/>
<dbReference type="InterPro" id="IPR001279">
    <property type="entry name" value="Metallo-B-lactamas"/>
</dbReference>
<dbReference type="SMART" id="SM00849">
    <property type="entry name" value="Lactamase_B"/>
    <property type="match status" value="1"/>
</dbReference>